<evidence type="ECO:0000256" key="7">
    <source>
        <dbReference type="ARBA" id="ARBA00022801"/>
    </source>
</evidence>
<evidence type="ECO:0000256" key="11">
    <source>
        <dbReference type="ARBA" id="ARBA00023180"/>
    </source>
</evidence>
<keyword evidence="6" id="KW-0732">Signal</keyword>
<dbReference type="PANTHER" id="PTHR12053">
    <property type="entry name" value="PROTEASE FAMILY M28 PLASMA GLUTAMATE CARBOXYPEPTIDASE-RELATED"/>
    <property type="match status" value="1"/>
</dbReference>
<keyword evidence="5" id="KW-0479">Metal-binding</keyword>
<evidence type="ECO:0000256" key="9">
    <source>
        <dbReference type="ARBA" id="ARBA00023049"/>
    </source>
</evidence>
<sequence>MLQNKGVPGVSLKNNNDHYFWYHHSEADVLTVLDSDELDRCLAVWAASSYVLANLQDPLPRESADRKELIDSYTGSSFVGSE</sequence>
<dbReference type="GO" id="GO:0043171">
    <property type="term" value="P:peptide catabolic process"/>
    <property type="evidence" value="ECO:0007669"/>
    <property type="project" value="TreeGrafter"/>
</dbReference>
<protein>
    <recommendedName>
        <fullName evidence="14">Plasma glutamate carboxypeptidase</fullName>
    </recommendedName>
</protein>
<accession>A0A8J2NN92</accession>
<dbReference type="GO" id="GO:0070573">
    <property type="term" value="F:metallodipeptidase activity"/>
    <property type="evidence" value="ECO:0007669"/>
    <property type="project" value="InterPro"/>
</dbReference>
<evidence type="ECO:0000256" key="5">
    <source>
        <dbReference type="ARBA" id="ARBA00022723"/>
    </source>
</evidence>
<keyword evidence="8" id="KW-0862">Zinc</keyword>
<evidence type="ECO:0000256" key="3">
    <source>
        <dbReference type="ARBA" id="ARBA00022525"/>
    </source>
</evidence>
<keyword evidence="4" id="KW-0645">Protease</keyword>
<evidence type="ECO:0000256" key="10">
    <source>
        <dbReference type="ARBA" id="ARBA00023145"/>
    </source>
</evidence>
<comment type="subcellular location">
    <subcellularLocation>
        <location evidence="1">Secreted</location>
    </subcellularLocation>
</comment>
<dbReference type="GO" id="GO:0046872">
    <property type="term" value="F:metal ion binding"/>
    <property type="evidence" value="ECO:0007669"/>
    <property type="project" value="UniProtKB-KW"/>
</dbReference>
<keyword evidence="10" id="KW-0865">Zymogen</keyword>
<evidence type="ECO:0000313" key="13">
    <source>
        <dbReference type="Proteomes" id="UP000708208"/>
    </source>
</evidence>
<keyword evidence="3" id="KW-0964">Secreted</keyword>
<name>A0A8J2NN92_9HEXA</name>
<dbReference type="PANTHER" id="PTHR12053:SF3">
    <property type="entry name" value="CARBOXYPEPTIDASE Q"/>
    <property type="match status" value="1"/>
</dbReference>
<keyword evidence="9" id="KW-0482">Metalloprotease</keyword>
<dbReference type="GO" id="GO:0006508">
    <property type="term" value="P:proteolysis"/>
    <property type="evidence" value="ECO:0007669"/>
    <property type="project" value="UniProtKB-KW"/>
</dbReference>
<keyword evidence="11" id="KW-0325">Glycoprotein</keyword>
<evidence type="ECO:0000313" key="12">
    <source>
        <dbReference type="EMBL" id="CAG7719431.1"/>
    </source>
</evidence>
<evidence type="ECO:0008006" key="14">
    <source>
        <dbReference type="Google" id="ProtNLM"/>
    </source>
</evidence>
<dbReference type="GO" id="GO:0005615">
    <property type="term" value="C:extracellular space"/>
    <property type="evidence" value="ECO:0007669"/>
    <property type="project" value="TreeGrafter"/>
</dbReference>
<evidence type="ECO:0000256" key="2">
    <source>
        <dbReference type="ARBA" id="ARBA00010918"/>
    </source>
</evidence>
<keyword evidence="7" id="KW-0378">Hydrolase</keyword>
<gene>
    <name evidence="12" type="ORF">AFUS01_LOCUS8757</name>
</gene>
<keyword evidence="13" id="KW-1185">Reference proteome</keyword>
<evidence type="ECO:0000256" key="8">
    <source>
        <dbReference type="ARBA" id="ARBA00022833"/>
    </source>
</evidence>
<dbReference type="Proteomes" id="UP000708208">
    <property type="component" value="Unassembled WGS sequence"/>
</dbReference>
<evidence type="ECO:0000256" key="4">
    <source>
        <dbReference type="ARBA" id="ARBA00022670"/>
    </source>
</evidence>
<evidence type="ECO:0000256" key="6">
    <source>
        <dbReference type="ARBA" id="ARBA00022729"/>
    </source>
</evidence>
<dbReference type="InterPro" id="IPR039866">
    <property type="entry name" value="CPQ"/>
</dbReference>
<comment type="similarity">
    <text evidence="2">Belongs to the peptidase M28 family.</text>
</comment>
<proteinExistence type="inferred from homology"/>
<dbReference type="AlphaFoldDB" id="A0A8J2NN92"/>
<reference evidence="12" key="1">
    <citation type="submission" date="2021-06" db="EMBL/GenBank/DDBJ databases">
        <authorList>
            <person name="Hodson N. C."/>
            <person name="Mongue J. A."/>
            <person name="Jaron S. K."/>
        </authorList>
    </citation>
    <scope>NUCLEOTIDE SEQUENCE</scope>
</reference>
<dbReference type="EMBL" id="CAJVCH010061405">
    <property type="protein sequence ID" value="CAG7719431.1"/>
    <property type="molecule type" value="Genomic_DNA"/>
</dbReference>
<evidence type="ECO:0000256" key="1">
    <source>
        <dbReference type="ARBA" id="ARBA00004613"/>
    </source>
</evidence>
<organism evidence="12 13">
    <name type="scientific">Allacma fusca</name>
    <dbReference type="NCBI Taxonomy" id="39272"/>
    <lineage>
        <taxon>Eukaryota</taxon>
        <taxon>Metazoa</taxon>
        <taxon>Ecdysozoa</taxon>
        <taxon>Arthropoda</taxon>
        <taxon>Hexapoda</taxon>
        <taxon>Collembola</taxon>
        <taxon>Symphypleona</taxon>
        <taxon>Sminthuridae</taxon>
        <taxon>Allacma</taxon>
    </lineage>
</organism>
<comment type="caution">
    <text evidence="12">The sequence shown here is derived from an EMBL/GenBank/DDBJ whole genome shotgun (WGS) entry which is preliminary data.</text>
</comment>
<dbReference type="OrthoDB" id="10013407at2759"/>